<proteinExistence type="predicted"/>
<reference evidence="1 2" key="1">
    <citation type="submission" date="2023-07" db="EMBL/GenBank/DDBJ databases">
        <title>Sequencing the genomes of 1000 actinobacteria strains.</title>
        <authorList>
            <person name="Klenk H.-P."/>
        </authorList>
    </citation>
    <scope>NUCLEOTIDE SEQUENCE [LARGE SCALE GENOMIC DNA]</scope>
    <source>
        <strain evidence="1 2">DSM 44388</strain>
    </source>
</reference>
<keyword evidence="2" id="KW-1185">Reference proteome</keyword>
<accession>A0ABT9PEQ3</accession>
<organism evidence="1 2">
    <name type="scientific">Kineosporia succinea</name>
    <dbReference type="NCBI Taxonomy" id="84632"/>
    <lineage>
        <taxon>Bacteria</taxon>
        <taxon>Bacillati</taxon>
        <taxon>Actinomycetota</taxon>
        <taxon>Actinomycetes</taxon>
        <taxon>Kineosporiales</taxon>
        <taxon>Kineosporiaceae</taxon>
        <taxon>Kineosporia</taxon>
    </lineage>
</organism>
<comment type="caution">
    <text evidence="1">The sequence shown here is derived from an EMBL/GenBank/DDBJ whole genome shotgun (WGS) entry which is preliminary data.</text>
</comment>
<evidence type="ECO:0000313" key="1">
    <source>
        <dbReference type="EMBL" id="MDP9831177.1"/>
    </source>
</evidence>
<evidence type="ECO:0008006" key="3">
    <source>
        <dbReference type="Google" id="ProtNLM"/>
    </source>
</evidence>
<dbReference type="EMBL" id="JAUSQZ010000001">
    <property type="protein sequence ID" value="MDP9831177.1"/>
    <property type="molecule type" value="Genomic_DNA"/>
</dbReference>
<sequence length="730" mass="76996">MSLIGRQRELAALETLLARSARGVGGLLVFAGPPGSGRTSMTDAAVASASRLGLEVSTDFGAGPGLTVLDDAGPLDAADLGRITSSGRAVVVTGPDPGLPVDFRLGPVDLRQLLPGRPAEAIHAIWLASAGFPGPALENASYLETLADDTDPVTALALRPAPGGEFLVPDVTRLRLLETAASQPLPPAVEARVRIRWARELLSDPSAAARRRELADEAARRARDAGDPGVLAEVLDGRLHALWDPRAAAERLGTATEIIDLARRATAPDLEMRGLFWRFIALVELGDLEAAEAALVVYGRTGELVGDAQAAVVVLSRQAVLAVVRGRPDLAEALTHRVARAGRNAGVADTGRLTASVIGALALLRDDAESHLEPLRLTACRLPGHFYEATAARVLAVSGRDDEARLELERLLPSVRAGTGPRWLGAVADLSFVASRLGDQDTARELYGMLTPFAGRLVVSGGASLVTGLVDDLLGRLATRLARPLEARAHLDRAVAQAERLGALGWLGAILQARGAPGDRERARELAVRLGFGDVRADADADTGTGTEGTDEWRLTREGDAWLLEADGETARLRDIRGLHYLRLLVSAPGREIPALDLVAGGAGLRTSAPDPVLDAPAREAYRARLAALEAELDDADRTGDAPRATHLTTERDALIAELRSASGLSGRPRRPGAEAERARVNATRALGTALGRLDPLAPRAAAHLRASLRTGGHFRYQPTGAGPRRWRVS</sequence>
<name>A0ABT9PEQ3_9ACTN</name>
<evidence type="ECO:0000313" key="2">
    <source>
        <dbReference type="Proteomes" id="UP001235712"/>
    </source>
</evidence>
<gene>
    <name evidence="1" type="ORF">J2S57_006926</name>
</gene>
<protein>
    <recommendedName>
        <fullName evidence="3">AAA ATPase-like protein</fullName>
    </recommendedName>
</protein>
<dbReference type="Proteomes" id="UP001235712">
    <property type="component" value="Unassembled WGS sequence"/>
</dbReference>
<dbReference type="RefSeq" id="WP_307250689.1">
    <property type="nucleotide sequence ID" value="NZ_JAUSQZ010000001.1"/>
</dbReference>